<evidence type="ECO:0000313" key="1">
    <source>
        <dbReference type="EMBL" id="GIQ79910.1"/>
    </source>
</evidence>
<proteinExistence type="predicted"/>
<dbReference type="AlphaFoldDB" id="A0A9K3CPC4"/>
<dbReference type="EMBL" id="BDIP01000075">
    <property type="protein sequence ID" value="GIQ79910.1"/>
    <property type="molecule type" value="Genomic_DNA"/>
</dbReference>
<evidence type="ECO:0000313" key="2">
    <source>
        <dbReference type="Proteomes" id="UP000265618"/>
    </source>
</evidence>
<organism evidence="1 2">
    <name type="scientific">Kipferlia bialata</name>
    <dbReference type="NCBI Taxonomy" id="797122"/>
    <lineage>
        <taxon>Eukaryota</taxon>
        <taxon>Metamonada</taxon>
        <taxon>Carpediemonas-like organisms</taxon>
        <taxon>Kipferlia</taxon>
    </lineage>
</organism>
<dbReference type="Proteomes" id="UP000265618">
    <property type="component" value="Unassembled WGS sequence"/>
</dbReference>
<name>A0A9K3CPC4_9EUKA</name>
<sequence length="892" mass="94960">MESHTDEHIDPIPISSTSTQTHMVSCSTVSSGVVGGGSSFHSLTPPPVCQLTEDTWFACGLLVANPGTPEASVQALSLTPEGDKSPFAREVGCFNSVDAVQTLPPSSIGPRLMVMGSLVYQVDGYSSTCSKATCILQFKALPDSPSLSPCVSLSILRAWRQGEWGNGMEYKGVLGDGRLLLKVSHGPGLMIAPTSLLDKAVMSQEELQSALADPGHIHQSLVMTEEYSETVPEECRPVSVDYDPEYRMDDIRLTALPGWDLVATPNVCLALRHGSTKPVTLTLVDKADGADINTPPLFSLLTDPSSPTPTHLLPLYKTGTLVTPIPIPTVLSALEGDMDVDPVCIEVETTPTSFGETRVVAGDMVIAASDKASPPTPFFSSALDEAKATFTRCMAEQGVEADNLKEYPRALGYSFLSDSVLPLPTPCYQTVAAIHVSGKGLTLLCSVGSDTQVALTLTRDEVTAGTVPLGEACDMAALARLTQFSQYTAPPFGSSSDNGVTPVVKLGKFIQEAMPAKMDVYKITHAPKYYRIRYVLVGDKTGEGEDPLSAVPMGLRHPDIEVIEEARLGDMIGAPIWKGGKSNPMNVESGFVVGFSDGRRDGGARVGTQRRGSSGLGGALGWGTDWAGVPVLVSLPNNKQVGEQAPKAEYDWNAGTIKAAGLTHPLPYRGFEVVKEKGWGGAPTVDLIMTDPAYDDSDSCPLITDAATGRWNTYARPGDGCCYAETIALHESVPVPESEDDLFKRLTPIEGVNAREYTQSGTVGEAGELEGVGKWMQFAFGVGVDTNRAGYFTKHLFKKKDFVSVAGLGESGPEAFIFDEEYHGGVGWESVTGFEPEAPVPGGWFSDSGWGDGCYFSFVLRDGRGKAVGARILYVQEPEPEAEAEGEGTADK</sequence>
<gene>
    <name evidence="1" type="ORF">KIPB_000617</name>
</gene>
<keyword evidence="2" id="KW-1185">Reference proteome</keyword>
<accession>A0A9K3CPC4</accession>
<reference evidence="1 2" key="1">
    <citation type="journal article" date="2018" name="PLoS ONE">
        <title>The draft genome of Kipferlia bialata reveals reductive genome evolution in fornicate parasites.</title>
        <authorList>
            <person name="Tanifuji G."/>
            <person name="Takabayashi S."/>
            <person name="Kume K."/>
            <person name="Takagi M."/>
            <person name="Nakayama T."/>
            <person name="Kamikawa R."/>
            <person name="Inagaki Y."/>
            <person name="Hashimoto T."/>
        </authorList>
    </citation>
    <scope>NUCLEOTIDE SEQUENCE [LARGE SCALE GENOMIC DNA]</scope>
    <source>
        <strain evidence="1">NY0173</strain>
    </source>
</reference>
<comment type="caution">
    <text evidence="1">The sequence shown here is derived from an EMBL/GenBank/DDBJ whole genome shotgun (WGS) entry which is preliminary data.</text>
</comment>
<protein>
    <submittedName>
        <fullName evidence="1">Uncharacterized protein</fullName>
    </submittedName>
</protein>